<dbReference type="InterPro" id="IPR046286">
    <property type="entry name" value="DUF6323"/>
</dbReference>
<keyword evidence="2" id="KW-1185">Reference proteome</keyword>
<evidence type="ECO:0000313" key="1">
    <source>
        <dbReference type="EMBL" id="MCR6546436.1"/>
    </source>
</evidence>
<dbReference type="EMBL" id="JANPWE010000007">
    <property type="protein sequence ID" value="MCR6546436.1"/>
    <property type="molecule type" value="Genomic_DNA"/>
</dbReference>
<dbReference type="RefSeq" id="WP_089610383.1">
    <property type="nucleotide sequence ID" value="NZ_CP022121.1"/>
</dbReference>
<evidence type="ECO:0000313" key="2">
    <source>
        <dbReference type="Proteomes" id="UP001524944"/>
    </source>
</evidence>
<reference evidence="1 2" key="1">
    <citation type="submission" date="2022-08" db="EMBL/GenBank/DDBJ databases">
        <title>Proteogenomics of the novel Dehalobacterium formicoaceticum strain EZ94 highlights a key role of methyltransferases during anaerobic dichloromethane degradation.</title>
        <authorList>
            <person name="Wasmund K."/>
        </authorList>
    </citation>
    <scope>NUCLEOTIDE SEQUENCE [LARGE SCALE GENOMIC DNA]</scope>
    <source>
        <strain evidence="1 2">EZ94</strain>
    </source>
</reference>
<name>A0ABT1Y7I0_9FIRM</name>
<sequence length="169" mass="19457">MAIEHMSFPSSLTQKLAVAEIEKSNEYTRQFGLTLSHFDAVELVETRTLALKGSGRIEFGGGVIEKIIRAFCHSPYVSKHNYTETLHDLTEMFYYYKNETLDLISDDDLIKFMKNSFDGTCQGSLELLAGRELNNMARSLRYGRDLHDTENMLDDELVEGEEYDEYEDE</sequence>
<dbReference type="Proteomes" id="UP001524944">
    <property type="component" value="Unassembled WGS sequence"/>
</dbReference>
<organism evidence="1 2">
    <name type="scientific">Dehalobacterium formicoaceticum</name>
    <dbReference type="NCBI Taxonomy" id="51515"/>
    <lineage>
        <taxon>Bacteria</taxon>
        <taxon>Bacillati</taxon>
        <taxon>Bacillota</taxon>
        <taxon>Clostridia</taxon>
        <taxon>Eubacteriales</taxon>
        <taxon>Peptococcaceae</taxon>
        <taxon>Dehalobacterium</taxon>
    </lineage>
</organism>
<accession>A0ABT1Y7I0</accession>
<proteinExistence type="predicted"/>
<dbReference type="Pfam" id="PF19848">
    <property type="entry name" value="DUF6323"/>
    <property type="match status" value="1"/>
</dbReference>
<protein>
    <submittedName>
        <fullName evidence="1">DUF6323 family protein</fullName>
    </submittedName>
</protein>
<comment type="caution">
    <text evidence="1">The sequence shown here is derived from an EMBL/GenBank/DDBJ whole genome shotgun (WGS) entry which is preliminary data.</text>
</comment>
<gene>
    <name evidence="1" type="ORF">NVS47_13105</name>
</gene>